<evidence type="ECO:0000256" key="1">
    <source>
        <dbReference type="SAM" id="MobiDB-lite"/>
    </source>
</evidence>
<keyword evidence="3" id="KW-1185">Reference proteome</keyword>
<dbReference type="Proteomes" id="UP000326759">
    <property type="component" value="Unassembled WGS sequence"/>
</dbReference>
<name>A0A5N5TF61_9CRUS</name>
<dbReference type="OrthoDB" id="26970at2759"/>
<organism evidence="2 3">
    <name type="scientific">Armadillidium nasatum</name>
    <dbReference type="NCBI Taxonomy" id="96803"/>
    <lineage>
        <taxon>Eukaryota</taxon>
        <taxon>Metazoa</taxon>
        <taxon>Ecdysozoa</taxon>
        <taxon>Arthropoda</taxon>
        <taxon>Crustacea</taxon>
        <taxon>Multicrustacea</taxon>
        <taxon>Malacostraca</taxon>
        <taxon>Eumalacostraca</taxon>
        <taxon>Peracarida</taxon>
        <taxon>Isopoda</taxon>
        <taxon>Oniscidea</taxon>
        <taxon>Crinocheta</taxon>
        <taxon>Armadillidiidae</taxon>
        <taxon>Armadillidium</taxon>
    </lineage>
</organism>
<dbReference type="AlphaFoldDB" id="A0A5N5TF61"/>
<comment type="caution">
    <text evidence="2">The sequence shown here is derived from an EMBL/GenBank/DDBJ whole genome shotgun (WGS) entry which is preliminary data.</text>
</comment>
<sequence length="156" mass="17763">MSITVWNCCAIGASLTYRMRFLPSNMFEDSNLHKSFYCACQTLFYAFTFNYKEYTGIQVPFAPGSVSSIRGTRSVTFEPIKILLAKVLLPVATQDANGVFRLQSDTLDMSFPFDPYLLRREFEGLPDHILRHSKTRKGSPFNKFSNSKMDDEEEGG</sequence>
<protein>
    <submittedName>
        <fullName evidence="2">Uncharacterized protein</fullName>
    </submittedName>
</protein>
<reference evidence="2 3" key="1">
    <citation type="journal article" date="2019" name="PLoS Biol.">
        <title>Sex chromosomes control vertical transmission of feminizing Wolbachia symbionts in an isopod.</title>
        <authorList>
            <person name="Becking T."/>
            <person name="Chebbi M.A."/>
            <person name="Giraud I."/>
            <person name="Moumen B."/>
            <person name="Laverre T."/>
            <person name="Caubet Y."/>
            <person name="Peccoud J."/>
            <person name="Gilbert C."/>
            <person name="Cordaux R."/>
        </authorList>
    </citation>
    <scope>NUCLEOTIDE SEQUENCE [LARGE SCALE GENOMIC DNA]</scope>
    <source>
        <strain evidence="2">ANa2</strain>
        <tissue evidence="2">Whole body excluding digestive tract and cuticle</tissue>
    </source>
</reference>
<proteinExistence type="predicted"/>
<evidence type="ECO:0000313" key="3">
    <source>
        <dbReference type="Proteomes" id="UP000326759"/>
    </source>
</evidence>
<gene>
    <name evidence="2" type="ORF">Anas_09339</name>
</gene>
<accession>A0A5N5TF61</accession>
<feature type="region of interest" description="Disordered" evidence="1">
    <location>
        <begin position="133"/>
        <end position="156"/>
    </location>
</feature>
<evidence type="ECO:0000313" key="2">
    <source>
        <dbReference type="EMBL" id="KAB7503570.1"/>
    </source>
</evidence>
<dbReference type="EMBL" id="SEYY01004883">
    <property type="protein sequence ID" value="KAB7503570.1"/>
    <property type="molecule type" value="Genomic_DNA"/>
</dbReference>